<organism evidence="2 3">
    <name type="scientific">Pedobacter kyungheensis</name>
    <dbReference type="NCBI Taxonomy" id="1069985"/>
    <lineage>
        <taxon>Bacteria</taxon>
        <taxon>Pseudomonadati</taxon>
        <taxon>Bacteroidota</taxon>
        <taxon>Sphingobacteriia</taxon>
        <taxon>Sphingobacteriales</taxon>
        <taxon>Sphingobacteriaceae</taxon>
        <taxon>Pedobacter</taxon>
    </lineage>
</organism>
<keyword evidence="1" id="KW-0472">Membrane</keyword>
<sequence length="270" mass="31470">MNNTFNMNRFGLLLKRQWLEFGKIYLMSLVVLAGILIGFYFFNIPDFNRSLYRWDDHGHVQLGFRLPTFMAIGFLFITIEASAYFSAFGQKPKAIMELMTPASATEKFICAIVFSTILSIISYLLIFYVIDAFFLNYINELWHNNKATNYNTGQLTPVVFSTLFDDLTSEREFKFLFALPFFFSSIFLLGSIYFNRFHYIKTAVSVTALFAFIIFITIKFGSWVTEGKSRVNSSNLMEKDFVFTIFFWSSVALSLIIWLITYVRLKEKEV</sequence>
<dbReference type="AlphaFoldDB" id="A0A0C1FJT0"/>
<evidence type="ECO:0000313" key="3">
    <source>
        <dbReference type="Proteomes" id="UP000031246"/>
    </source>
</evidence>
<accession>A0A0C1FJT0</accession>
<feature type="transmembrane region" description="Helical" evidence="1">
    <location>
        <begin position="245"/>
        <end position="265"/>
    </location>
</feature>
<keyword evidence="1" id="KW-1133">Transmembrane helix</keyword>
<gene>
    <name evidence="2" type="ORF">OC25_14035</name>
</gene>
<evidence type="ECO:0000256" key="1">
    <source>
        <dbReference type="SAM" id="Phobius"/>
    </source>
</evidence>
<comment type="caution">
    <text evidence="2">The sequence shown here is derived from an EMBL/GenBank/DDBJ whole genome shotgun (WGS) entry which is preliminary data.</text>
</comment>
<proteinExistence type="predicted"/>
<dbReference type="OrthoDB" id="1523880at2"/>
<keyword evidence="1" id="KW-0812">Transmembrane</keyword>
<name>A0A0C1FJT0_9SPHI</name>
<keyword evidence="3" id="KW-1185">Reference proteome</keyword>
<dbReference type="RefSeq" id="WP_039477108.1">
    <property type="nucleotide sequence ID" value="NZ_JSYN01000016.1"/>
</dbReference>
<protein>
    <submittedName>
        <fullName evidence="2">Uncharacterized protein</fullName>
    </submittedName>
</protein>
<feature type="transmembrane region" description="Helical" evidence="1">
    <location>
        <begin position="21"/>
        <end position="42"/>
    </location>
</feature>
<evidence type="ECO:0000313" key="2">
    <source>
        <dbReference type="EMBL" id="KIA93152.1"/>
    </source>
</evidence>
<reference evidence="2 3" key="1">
    <citation type="submission" date="2014-10" db="EMBL/GenBank/DDBJ databases">
        <title>Pedobacter Kyungheensis.</title>
        <authorList>
            <person name="Anderson B.M."/>
            <person name="Newman J.D."/>
        </authorList>
    </citation>
    <scope>NUCLEOTIDE SEQUENCE [LARGE SCALE GENOMIC DNA]</scope>
    <source>
        <strain evidence="2 3">KACC 16221</strain>
    </source>
</reference>
<feature type="transmembrane region" description="Helical" evidence="1">
    <location>
        <begin position="175"/>
        <end position="194"/>
    </location>
</feature>
<feature type="transmembrane region" description="Helical" evidence="1">
    <location>
        <begin position="108"/>
        <end position="130"/>
    </location>
</feature>
<dbReference type="EMBL" id="JSYN01000016">
    <property type="protein sequence ID" value="KIA93152.1"/>
    <property type="molecule type" value="Genomic_DNA"/>
</dbReference>
<dbReference type="Proteomes" id="UP000031246">
    <property type="component" value="Unassembled WGS sequence"/>
</dbReference>
<feature type="transmembrane region" description="Helical" evidence="1">
    <location>
        <begin position="62"/>
        <end position="87"/>
    </location>
</feature>
<feature type="transmembrane region" description="Helical" evidence="1">
    <location>
        <begin position="206"/>
        <end position="225"/>
    </location>
</feature>